<name>A0A5C1A5U4_9BACT</name>
<comment type="similarity">
    <text evidence="3">Belongs to the glycosyltransferase 9 family.</text>
</comment>
<dbReference type="EMBL" id="CP042425">
    <property type="protein sequence ID" value="QEL14549.1"/>
    <property type="molecule type" value="Genomic_DNA"/>
</dbReference>
<dbReference type="AlphaFoldDB" id="A0A5C1A5U4"/>
<keyword evidence="7" id="KW-1185">Reference proteome</keyword>
<dbReference type="RefSeq" id="WP_149109434.1">
    <property type="nucleotide sequence ID" value="NZ_CP042425.1"/>
</dbReference>
<dbReference type="InterPro" id="IPR051199">
    <property type="entry name" value="LPS_LOS_Heptosyltrfase"/>
</dbReference>
<dbReference type="InterPro" id="IPR002201">
    <property type="entry name" value="Glyco_trans_9"/>
</dbReference>
<dbReference type="PANTHER" id="PTHR30160">
    <property type="entry name" value="TETRAACYLDISACCHARIDE 4'-KINASE-RELATED"/>
    <property type="match status" value="1"/>
</dbReference>
<gene>
    <name evidence="6" type="ORF">PX52LOC_01439</name>
</gene>
<dbReference type="SUPFAM" id="SSF53756">
    <property type="entry name" value="UDP-Glycosyltransferase/glycogen phosphorylase"/>
    <property type="match status" value="1"/>
</dbReference>
<dbReference type="CDD" id="cd03789">
    <property type="entry name" value="GT9_LPS_heptosyltransferase"/>
    <property type="match status" value="1"/>
</dbReference>
<dbReference type="EC" id="2.4.99.24" evidence="4"/>
<evidence type="ECO:0000256" key="5">
    <source>
        <dbReference type="ARBA" id="ARBA00047503"/>
    </source>
</evidence>
<keyword evidence="2 6" id="KW-0808">Transferase</keyword>
<dbReference type="GO" id="GO:0009244">
    <property type="term" value="P:lipopolysaccharide core region biosynthetic process"/>
    <property type="evidence" value="ECO:0007669"/>
    <property type="project" value="TreeGrafter"/>
</dbReference>
<dbReference type="GO" id="GO:0005829">
    <property type="term" value="C:cytosol"/>
    <property type="evidence" value="ECO:0007669"/>
    <property type="project" value="TreeGrafter"/>
</dbReference>
<keyword evidence="1" id="KW-0328">Glycosyltransferase</keyword>
<dbReference type="Pfam" id="PF01075">
    <property type="entry name" value="Glyco_transf_9"/>
    <property type="match status" value="1"/>
</dbReference>
<dbReference type="NCBIfam" id="TIGR02195">
    <property type="entry name" value="heptsyl_trn_II"/>
    <property type="match status" value="1"/>
</dbReference>
<sequence>MRTIALFLPNWIGDVVMATPAIRAVRDHFPQARLLAVSKPYVADTVAGSPWFDDLIPFDKSGPRHRRFRFVLNRLADEKLDAAVLFPNSFRPALLARLAGSRYIVGYARYFRDALLTRRLYATRGNDGRPKPTPVLDDYNRLVEQLGVPNPGRRMELFTTPADEQAAETFWLRHGLNRVNRVIGLNPGGAFGASKHWPTNQFAEVAKRFADQRSTAVVVLCGPAEREEANRIAEQSGRANVISLAGSDLSIGLTKAVVRRLSLLVTTDSGPRHFAAAFGVPVVSLFGPTHIAWTETHFAKAVHLQNKLPCGPCQQRICPLGHHQCMTSLSETDVFAASQELLARFPAGQEARRVG</sequence>
<accession>A0A5C1A5U4</accession>
<dbReference type="OrthoDB" id="9768048at2"/>
<evidence type="ECO:0000313" key="7">
    <source>
        <dbReference type="Proteomes" id="UP000324974"/>
    </source>
</evidence>
<protein>
    <recommendedName>
        <fullName evidence="4">lipopolysaccharide heptosyltransferase II</fullName>
        <ecNumber evidence="4">2.4.99.24</ecNumber>
    </recommendedName>
</protein>
<dbReference type="GO" id="GO:0008713">
    <property type="term" value="F:ADP-heptose-lipopolysaccharide heptosyltransferase activity"/>
    <property type="evidence" value="ECO:0007669"/>
    <property type="project" value="UniProtKB-EC"/>
</dbReference>
<reference evidence="7" key="1">
    <citation type="submission" date="2019-08" db="EMBL/GenBank/DDBJ databases">
        <title>Limnoglobus roseus gen. nov., sp. nov., a novel freshwater planctomycete with a giant genome from the family Gemmataceae.</title>
        <authorList>
            <person name="Kulichevskaya I.S."/>
            <person name="Naumoff D.G."/>
            <person name="Miroshnikov K."/>
            <person name="Ivanova A."/>
            <person name="Philippov D.A."/>
            <person name="Hakobyan A."/>
            <person name="Rijpstra I.C."/>
            <person name="Sinninghe Damste J.S."/>
            <person name="Liesack W."/>
            <person name="Dedysh S.N."/>
        </authorList>
    </citation>
    <scope>NUCLEOTIDE SEQUENCE [LARGE SCALE GENOMIC DNA]</scope>
    <source>
        <strain evidence="7">PX52</strain>
    </source>
</reference>
<dbReference type="Gene3D" id="3.40.50.2000">
    <property type="entry name" value="Glycogen Phosphorylase B"/>
    <property type="match status" value="2"/>
</dbReference>
<evidence type="ECO:0000313" key="6">
    <source>
        <dbReference type="EMBL" id="QEL14549.1"/>
    </source>
</evidence>
<comment type="catalytic activity">
    <reaction evidence="5">
        <text>an L-alpha-D-Hep-(1-&gt;5)-[alpha-Kdo-(2-&gt;4)]-alpha-Kdo-(2-&gt;6)-lipid A + ADP-L-glycero-beta-D-manno-heptose = an L-alpha-D-Hep-(1-&gt;3)-L-alpha-D-Hep-(1-&gt;5)-[alpha-Kdo-(2-&gt;4)]-alpha-Kdo-(2-&gt;6)-lipid A + ADP + H(+)</text>
        <dbReference type="Rhea" id="RHEA:74071"/>
        <dbReference type="ChEBI" id="CHEBI:15378"/>
        <dbReference type="ChEBI" id="CHEBI:61506"/>
        <dbReference type="ChEBI" id="CHEBI:193068"/>
        <dbReference type="ChEBI" id="CHEBI:193069"/>
        <dbReference type="ChEBI" id="CHEBI:456216"/>
        <dbReference type="EC" id="2.4.99.24"/>
    </reaction>
</comment>
<evidence type="ECO:0000256" key="2">
    <source>
        <dbReference type="ARBA" id="ARBA00022679"/>
    </source>
</evidence>
<dbReference type="Proteomes" id="UP000324974">
    <property type="component" value="Chromosome"/>
</dbReference>
<evidence type="ECO:0000256" key="3">
    <source>
        <dbReference type="ARBA" id="ARBA00043995"/>
    </source>
</evidence>
<proteinExistence type="inferred from homology"/>
<dbReference type="PANTHER" id="PTHR30160:SF7">
    <property type="entry name" value="ADP-HEPTOSE--LPS HEPTOSYLTRANSFERASE 2"/>
    <property type="match status" value="1"/>
</dbReference>
<dbReference type="KEGG" id="lrs:PX52LOC_01439"/>
<dbReference type="InterPro" id="IPR011910">
    <property type="entry name" value="RfaF"/>
</dbReference>
<evidence type="ECO:0000256" key="1">
    <source>
        <dbReference type="ARBA" id="ARBA00022676"/>
    </source>
</evidence>
<evidence type="ECO:0000256" key="4">
    <source>
        <dbReference type="ARBA" id="ARBA00044042"/>
    </source>
</evidence>
<organism evidence="6 7">
    <name type="scientific">Limnoglobus roseus</name>
    <dbReference type="NCBI Taxonomy" id="2598579"/>
    <lineage>
        <taxon>Bacteria</taxon>
        <taxon>Pseudomonadati</taxon>
        <taxon>Planctomycetota</taxon>
        <taxon>Planctomycetia</taxon>
        <taxon>Gemmatales</taxon>
        <taxon>Gemmataceae</taxon>
        <taxon>Limnoglobus</taxon>
    </lineage>
</organism>